<evidence type="ECO:0000313" key="2">
    <source>
        <dbReference type="Proteomes" id="UP000277204"/>
    </source>
</evidence>
<organism evidence="1 2">
    <name type="scientific">Schistosoma margrebowiei</name>
    <dbReference type="NCBI Taxonomy" id="48269"/>
    <lineage>
        <taxon>Eukaryota</taxon>
        <taxon>Metazoa</taxon>
        <taxon>Spiralia</taxon>
        <taxon>Lophotrochozoa</taxon>
        <taxon>Platyhelminthes</taxon>
        <taxon>Trematoda</taxon>
        <taxon>Digenea</taxon>
        <taxon>Strigeidida</taxon>
        <taxon>Schistosomatoidea</taxon>
        <taxon>Schistosomatidae</taxon>
        <taxon>Schistosoma</taxon>
    </lineage>
</organism>
<sequence length="86" mass="9875">MWETGKTSQIATKMRRYKLAALEISETQWTQAEQQRLDMEEMLLHSGHEKENAPNTQGVALMMSKVTQNALIGWESHRSRITIGQC</sequence>
<accession>A0A183MNL1</accession>
<reference evidence="1 2" key="1">
    <citation type="submission" date="2018-11" db="EMBL/GenBank/DDBJ databases">
        <authorList>
            <consortium name="Pathogen Informatics"/>
        </authorList>
    </citation>
    <scope>NUCLEOTIDE SEQUENCE [LARGE SCALE GENOMIC DNA]</scope>
    <source>
        <strain evidence="1 2">Zambia</strain>
    </source>
</reference>
<evidence type="ECO:0000313" key="1">
    <source>
        <dbReference type="EMBL" id="VDP24475.1"/>
    </source>
</evidence>
<gene>
    <name evidence="1" type="ORF">SMRZ_LOCUS17636</name>
</gene>
<proteinExistence type="predicted"/>
<dbReference type="Proteomes" id="UP000277204">
    <property type="component" value="Unassembled WGS sequence"/>
</dbReference>
<protein>
    <submittedName>
        <fullName evidence="1">Uncharacterized protein</fullName>
    </submittedName>
</protein>
<dbReference type="AlphaFoldDB" id="A0A183MNL1"/>
<dbReference type="EMBL" id="UZAI01017426">
    <property type="protein sequence ID" value="VDP24475.1"/>
    <property type="molecule type" value="Genomic_DNA"/>
</dbReference>
<name>A0A183MNL1_9TREM</name>
<keyword evidence="2" id="KW-1185">Reference proteome</keyword>